<reference evidence="2 3" key="1">
    <citation type="submission" date="2023-07" db="EMBL/GenBank/DDBJ databases">
        <title>Genomic Encyclopedia of Type Strains, Phase IV (KMG-IV): sequencing the most valuable type-strain genomes for metagenomic binning, comparative biology and taxonomic classification.</title>
        <authorList>
            <person name="Goeker M."/>
        </authorList>
    </citation>
    <scope>NUCLEOTIDE SEQUENCE [LARGE SCALE GENOMIC DNA]</scope>
    <source>
        <strain evidence="2 3">DSM 1400</strain>
    </source>
</reference>
<dbReference type="RefSeq" id="WP_307355770.1">
    <property type="nucleotide sequence ID" value="NZ_BAAACJ010000037.1"/>
</dbReference>
<keyword evidence="1" id="KW-1133">Transmembrane helix</keyword>
<feature type="transmembrane region" description="Helical" evidence="1">
    <location>
        <begin position="180"/>
        <end position="201"/>
    </location>
</feature>
<comment type="caution">
    <text evidence="2">The sequence shown here is derived from an EMBL/GenBank/DDBJ whole genome shotgun (WGS) entry which is preliminary data.</text>
</comment>
<proteinExistence type="predicted"/>
<evidence type="ECO:0000313" key="2">
    <source>
        <dbReference type="EMBL" id="MDQ0479838.1"/>
    </source>
</evidence>
<gene>
    <name evidence="2" type="ORF">QOZ93_001580</name>
</gene>
<feature type="transmembrane region" description="Helical" evidence="1">
    <location>
        <begin position="51"/>
        <end position="69"/>
    </location>
</feature>
<feature type="transmembrane region" description="Helical" evidence="1">
    <location>
        <begin position="81"/>
        <end position="98"/>
    </location>
</feature>
<dbReference type="InterPro" id="IPR036938">
    <property type="entry name" value="PAP2/HPO_sf"/>
</dbReference>
<name>A0ABU0JRW9_HATLI</name>
<dbReference type="Proteomes" id="UP001224418">
    <property type="component" value="Unassembled WGS sequence"/>
</dbReference>
<accession>A0ABU0JRW9</accession>
<protein>
    <recommendedName>
        <fullName evidence="4">PAP2 superfamily protein</fullName>
    </recommendedName>
</protein>
<organism evidence="2 3">
    <name type="scientific">Hathewaya limosa</name>
    <name type="common">Clostridium limosum</name>
    <dbReference type="NCBI Taxonomy" id="1536"/>
    <lineage>
        <taxon>Bacteria</taxon>
        <taxon>Bacillati</taxon>
        <taxon>Bacillota</taxon>
        <taxon>Clostridia</taxon>
        <taxon>Eubacteriales</taxon>
        <taxon>Clostridiaceae</taxon>
        <taxon>Hathewaya</taxon>
    </lineage>
</organism>
<keyword evidence="1" id="KW-0812">Transmembrane</keyword>
<sequence>MNLIKRKIFLCLWILTIPGVHIFYEELNIKKGAIYSLATDLDKSIPFVKQFIIPYKIWYVFIAIGLIILCIKNEEAYKCTLISLILSLLMAYVFFYFFQTTVDRPKLVNNDILTKWVKYTYICDNPYNCFPSIHCITTYSVFKGLNKLKLNSYELGVNYILTISILLATQFIKQHVILDLIFAVLISESFYRLIWYLNYLIKDKKRKKLNID</sequence>
<evidence type="ECO:0000256" key="1">
    <source>
        <dbReference type="SAM" id="Phobius"/>
    </source>
</evidence>
<keyword evidence="1" id="KW-0472">Membrane</keyword>
<dbReference type="SUPFAM" id="SSF48317">
    <property type="entry name" value="Acid phosphatase/Vanadium-dependent haloperoxidase"/>
    <property type="match status" value="1"/>
</dbReference>
<dbReference type="EMBL" id="JAUSWN010000012">
    <property type="protein sequence ID" value="MDQ0479838.1"/>
    <property type="molecule type" value="Genomic_DNA"/>
</dbReference>
<evidence type="ECO:0000313" key="3">
    <source>
        <dbReference type="Proteomes" id="UP001224418"/>
    </source>
</evidence>
<keyword evidence="3" id="KW-1185">Reference proteome</keyword>
<evidence type="ECO:0008006" key="4">
    <source>
        <dbReference type="Google" id="ProtNLM"/>
    </source>
</evidence>